<name>A0A6M3JKU2_9ZZZZ</name>
<protein>
    <submittedName>
        <fullName evidence="2">Uncharacterized protein</fullName>
    </submittedName>
</protein>
<proteinExistence type="predicted"/>
<dbReference type="EMBL" id="MT143143">
    <property type="protein sequence ID" value="QJA93366.1"/>
    <property type="molecule type" value="Genomic_DNA"/>
</dbReference>
<feature type="compositionally biased region" description="Basic and acidic residues" evidence="1">
    <location>
        <begin position="21"/>
        <end position="36"/>
    </location>
</feature>
<evidence type="ECO:0000256" key="1">
    <source>
        <dbReference type="SAM" id="MobiDB-lite"/>
    </source>
</evidence>
<feature type="region of interest" description="Disordered" evidence="1">
    <location>
        <begin position="1"/>
        <end position="36"/>
    </location>
</feature>
<gene>
    <name evidence="2" type="ORF">MM415A03575_0011</name>
    <name evidence="3" type="ORF">MM415B04257_0011</name>
</gene>
<accession>A0A6M3JKU2</accession>
<dbReference type="EMBL" id="MT141816">
    <property type="protein sequence ID" value="QJA70734.1"/>
    <property type="molecule type" value="Genomic_DNA"/>
</dbReference>
<evidence type="ECO:0000313" key="3">
    <source>
        <dbReference type="EMBL" id="QJA93366.1"/>
    </source>
</evidence>
<evidence type="ECO:0000313" key="2">
    <source>
        <dbReference type="EMBL" id="QJA70734.1"/>
    </source>
</evidence>
<dbReference type="AlphaFoldDB" id="A0A6M3JKU2"/>
<organism evidence="2">
    <name type="scientific">viral metagenome</name>
    <dbReference type="NCBI Taxonomy" id="1070528"/>
    <lineage>
        <taxon>unclassified sequences</taxon>
        <taxon>metagenomes</taxon>
        <taxon>organismal metagenomes</taxon>
    </lineage>
</organism>
<reference evidence="2" key="1">
    <citation type="submission" date="2020-03" db="EMBL/GenBank/DDBJ databases">
        <title>The deep terrestrial virosphere.</title>
        <authorList>
            <person name="Holmfeldt K."/>
            <person name="Nilsson E."/>
            <person name="Simone D."/>
            <person name="Lopez-Fernandez M."/>
            <person name="Wu X."/>
            <person name="de Brujin I."/>
            <person name="Lundin D."/>
            <person name="Andersson A."/>
            <person name="Bertilsson S."/>
            <person name="Dopson M."/>
        </authorList>
    </citation>
    <scope>NUCLEOTIDE SEQUENCE</scope>
    <source>
        <strain evidence="2">MM415A03575</strain>
        <strain evidence="3">MM415B04257</strain>
    </source>
</reference>
<sequence>MDNKKQSTDGLKMMGQPLETIGDKKKKEREEELKKSVEEEKEQIKKSANHPLTKITGKDIWINLKEILFVMNNISDRIIRLEMYFENLQEYINKTGKLEILNKSDEYNQPLKKKEIYLDKKD</sequence>